<dbReference type="Gene3D" id="3.40.630.40">
    <property type="entry name" value="Zn-dependent exopeptidases"/>
    <property type="match status" value="1"/>
</dbReference>
<dbReference type="Proteomes" id="UP001198565">
    <property type="component" value="Unassembled WGS sequence"/>
</dbReference>
<evidence type="ECO:0000256" key="2">
    <source>
        <dbReference type="SAM" id="MobiDB-lite"/>
    </source>
</evidence>
<sequence length="277" mass="28407">MSSPIRRGAAVALGLAALVTACSAQRPPAPPTSPAPRVSPTAHDSGAPPGKPLAGKVVVIDPGHNIGNQHHTAEINRLVDIGGSRKACDTTGTATDAGYPEADFTLDVARRARTLLTALGAKVTFTQDGNRSWGPCVDERARIGNAAHADAAVSIHADGAAVGDRGFHVILPAAVHAGIADTRPIVAPSRTLGTDLRNRFAADTGEPFSTYVGHGTALDVRGDLGGLDLSTVPKVFIECGNMRDPQDAARLTDAAWRQRAARGIADGIAAYLEGSGG</sequence>
<gene>
    <name evidence="5" type="ORF">K7472_21055</name>
</gene>
<dbReference type="PANTHER" id="PTHR30404">
    <property type="entry name" value="N-ACETYLMURAMOYL-L-ALANINE AMIDASE"/>
    <property type="match status" value="1"/>
</dbReference>
<name>A0ABS7QVR5_9ACTN</name>
<dbReference type="PROSITE" id="PS51257">
    <property type="entry name" value="PROKAR_LIPOPROTEIN"/>
    <property type="match status" value="1"/>
</dbReference>
<dbReference type="SUPFAM" id="SSF53187">
    <property type="entry name" value="Zn-dependent exopeptidases"/>
    <property type="match status" value="1"/>
</dbReference>
<evidence type="ECO:0000313" key="5">
    <source>
        <dbReference type="EMBL" id="MBY8887308.1"/>
    </source>
</evidence>
<dbReference type="RefSeq" id="WP_222980043.1">
    <property type="nucleotide sequence ID" value="NZ_JAINVZ010000015.1"/>
</dbReference>
<comment type="caution">
    <text evidence="5">The sequence shown here is derived from an EMBL/GenBank/DDBJ whole genome shotgun (WGS) entry which is preliminary data.</text>
</comment>
<dbReference type="SMART" id="SM00646">
    <property type="entry name" value="Ami_3"/>
    <property type="match status" value="1"/>
</dbReference>
<feature type="domain" description="MurNAc-LAA" evidence="4">
    <location>
        <begin position="141"/>
        <end position="269"/>
    </location>
</feature>
<feature type="signal peptide" evidence="3">
    <location>
        <begin position="1"/>
        <end position="24"/>
    </location>
</feature>
<dbReference type="InterPro" id="IPR050695">
    <property type="entry name" value="N-acetylmuramoyl_amidase_3"/>
</dbReference>
<reference evidence="5 6" key="1">
    <citation type="submission" date="2021-08" db="EMBL/GenBank/DDBJ databases">
        <title>Streptomyces sp. PTM05 isolated from lichen.</title>
        <authorList>
            <person name="Somphong A."/>
            <person name="Phongsopitanun W."/>
            <person name="Tanasupawat S."/>
        </authorList>
    </citation>
    <scope>NUCLEOTIDE SEQUENCE [LARGE SCALE GENOMIC DNA]</scope>
    <source>
        <strain evidence="5 6">Ptm05</strain>
    </source>
</reference>
<evidence type="ECO:0000259" key="4">
    <source>
        <dbReference type="SMART" id="SM00646"/>
    </source>
</evidence>
<feature type="chain" id="PRO_5047058437" evidence="3">
    <location>
        <begin position="25"/>
        <end position="277"/>
    </location>
</feature>
<keyword evidence="3" id="KW-0732">Signal</keyword>
<keyword evidence="1" id="KW-0378">Hydrolase</keyword>
<dbReference type="InterPro" id="IPR002508">
    <property type="entry name" value="MurNAc-LAA_cat"/>
</dbReference>
<evidence type="ECO:0000256" key="3">
    <source>
        <dbReference type="SAM" id="SignalP"/>
    </source>
</evidence>
<evidence type="ECO:0000256" key="1">
    <source>
        <dbReference type="ARBA" id="ARBA00022801"/>
    </source>
</evidence>
<dbReference type="CDD" id="cd02696">
    <property type="entry name" value="MurNAc-LAA"/>
    <property type="match status" value="1"/>
</dbReference>
<dbReference type="PANTHER" id="PTHR30404:SF0">
    <property type="entry name" value="N-ACETYLMURAMOYL-L-ALANINE AMIDASE AMIC"/>
    <property type="match status" value="1"/>
</dbReference>
<protein>
    <submittedName>
        <fullName evidence="5">N-acetylmuramoyl-L-alanine amidase</fullName>
    </submittedName>
</protein>
<accession>A0ABS7QVR5</accession>
<dbReference type="EMBL" id="JAINVZ010000015">
    <property type="protein sequence ID" value="MBY8887308.1"/>
    <property type="molecule type" value="Genomic_DNA"/>
</dbReference>
<keyword evidence="6" id="KW-1185">Reference proteome</keyword>
<organism evidence="5 6">
    <name type="scientific">Streptantibioticus parmotrematis</name>
    <dbReference type="NCBI Taxonomy" id="2873249"/>
    <lineage>
        <taxon>Bacteria</taxon>
        <taxon>Bacillati</taxon>
        <taxon>Actinomycetota</taxon>
        <taxon>Actinomycetes</taxon>
        <taxon>Kitasatosporales</taxon>
        <taxon>Streptomycetaceae</taxon>
        <taxon>Streptantibioticus</taxon>
    </lineage>
</organism>
<evidence type="ECO:0000313" key="6">
    <source>
        <dbReference type="Proteomes" id="UP001198565"/>
    </source>
</evidence>
<proteinExistence type="predicted"/>
<dbReference type="Pfam" id="PF01520">
    <property type="entry name" value="Amidase_3"/>
    <property type="match status" value="1"/>
</dbReference>
<feature type="region of interest" description="Disordered" evidence="2">
    <location>
        <begin position="24"/>
        <end position="55"/>
    </location>
</feature>